<dbReference type="Pfam" id="PF13799">
    <property type="entry name" value="DUF4183"/>
    <property type="match status" value="1"/>
</dbReference>
<dbReference type="OrthoDB" id="2476785at2"/>
<name>A0A4P6EYE3_9BACL</name>
<gene>
    <name evidence="2" type="ORF">ET464_13550</name>
</gene>
<dbReference type="AlphaFoldDB" id="A0A4P6EYE3"/>
<evidence type="ECO:0000313" key="2">
    <source>
        <dbReference type="EMBL" id="QAY67273.1"/>
    </source>
</evidence>
<organism evidence="2 3">
    <name type="scientific">Paenibacillus protaetiae</name>
    <dbReference type="NCBI Taxonomy" id="2509456"/>
    <lineage>
        <taxon>Bacteria</taxon>
        <taxon>Bacillati</taxon>
        <taxon>Bacillota</taxon>
        <taxon>Bacilli</taxon>
        <taxon>Bacillales</taxon>
        <taxon>Paenibacillaceae</taxon>
        <taxon>Paenibacillus</taxon>
    </lineage>
</organism>
<dbReference type="KEGG" id="pprt:ET464_13550"/>
<keyword evidence="3" id="KW-1185">Reference proteome</keyword>
<proteinExistence type="predicted"/>
<accession>A0A4P6EYE3</accession>
<dbReference type="InterPro" id="IPR025237">
    <property type="entry name" value="DUF4183"/>
</dbReference>
<dbReference type="EMBL" id="CP035492">
    <property type="protein sequence ID" value="QAY67273.1"/>
    <property type="molecule type" value="Genomic_DNA"/>
</dbReference>
<evidence type="ECO:0000259" key="1">
    <source>
        <dbReference type="Pfam" id="PF13799"/>
    </source>
</evidence>
<feature type="domain" description="DUF4183" evidence="1">
    <location>
        <begin position="71"/>
        <end position="139"/>
    </location>
</feature>
<sequence length="150" mass="16991">MMEVFRLKCAPMKRKKGCNAKVVIVCPPKRKKRAKKKARPRQKRKRKLHVTIIPSIQRYFTLAEADIALTTGKTLYASQFVNDAGEAISRFAEHGRSGYYNLYINSTLQSSQLYTIDANTLVIFPTGQIIKENTPIILESVAFAAEINRS</sequence>
<dbReference type="Proteomes" id="UP000293568">
    <property type="component" value="Chromosome"/>
</dbReference>
<protein>
    <submittedName>
        <fullName evidence="2">DUF4183 domain-containing protein</fullName>
    </submittedName>
</protein>
<reference evidence="2 3" key="1">
    <citation type="submission" date="2019-01" db="EMBL/GenBank/DDBJ databases">
        <title>Genome sequencing of strain FW100M-2.</title>
        <authorList>
            <person name="Heo J."/>
            <person name="Kim S.-J."/>
            <person name="Kim J.-S."/>
            <person name="Hong S.-B."/>
            <person name="Kwon S.-W."/>
        </authorList>
    </citation>
    <scope>NUCLEOTIDE SEQUENCE [LARGE SCALE GENOMIC DNA]</scope>
    <source>
        <strain evidence="2 3">FW100M-2</strain>
    </source>
</reference>
<evidence type="ECO:0000313" key="3">
    <source>
        <dbReference type="Proteomes" id="UP000293568"/>
    </source>
</evidence>